<dbReference type="InterPro" id="IPR007889">
    <property type="entry name" value="HTH_Psq"/>
</dbReference>
<proteinExistence type="predicted"/>
<organism evidence="2 3">
    <name type="scientific">Helicobacter bilis</name>
    <dbReference type="NCBI Taxonomy" id="37372"/>
    <lineage>
        <taxon>Bacteria</taxon>
        <taxon>Pseudomonadati</taxon>
        <taxon>Campylobacterota</taxon>
        <taxon>Epsilonproteobacteria</taxon>
        <taxon>Campylobacterales</taxon>
        <taxon>Helicobacteraceae</taxon>
        <taxon>Helicobacter</taxon>
    </lineage>
</organism>
<feature type="domain" description="HTH psq-type" evidence="1">
    <location>
        <begin position="16"/>
        <end position="44"/>
    </location>
</feature>
<name>A0A1Q2LEN6_9HELI</name>
<evidence type="ECO:0000313" key="3">
    <source>
        <dbReference type="Proteomes" id="UP000188298"/>
    </source>
</evidence>
<evidence type="ECO:0000313" key="2">
    <source>
        <dbReference type="EMBL" id="AQQ58869.1"/>
    </source>
</evidence>
<sequence length="204" mass="23373">MSRKISIPYKDIIPKYQTGYYSISKLAKEYNISKSTLCKYIKQNNIRINEQAQHATNALNSGFSTLEKIINERGLQINEHLQNIQNKGLIDTQNNDLIECKNINTLIVSEVINIVKQKNPYFAYIFQDLSNKILHICNDLLDNGITNTKDLKNITSAIKDINDTLQVIPKPPAFAQQININKDNNNINNNKEFVKHIEVEIVSK</sequence>
<dbReference type="KEGG" id="hbl:XJ32_00780"/>
<evidence type="ECO:0000259" key="1">
    <source>
        <dbReference type="Pfam" id="PF05225"/>
    </source>
</evidence>
<gene>
    <name evidence="2" type="ORF">XJ32_00780</name>
</gene>
<dbReference type="EMBL" id="CP019645">
    <property type="protein sequence ID" value="AQQ58869.1"/>
    <property type="molecule type" value="Genomic_DNA"/>
</dbReference>
<dbReference type="GO" id="GO:0003677">
    <property type="term" value="F:DNA binding"/>
    <property type="evidence" value="ECO:0007669"/>
    <property type="project" value="InterPro"/>
</dbReference>
<dbReference type="Proteomes" id="UP000188298">
    <property type="component" value="Chromosome"/>
</dbReference>
<dbReference type="Pfam" id="PF05225">
    <property type="entry name" value="HTH_psq"/>
    <property type="match status" value="1"/>
</dbReference>
<accession>A0A1Q2LEN6</accession>
<reference evidence="2 3" key="1">
    <citation type="submission" date="2017-02" db="EMBL/GenBank/DDBJ databases">
        <title>Whole genome sequencing of Helicobacter bilis strain AAQJH.</title>
        <authorList>
            <person name="Conlan S."/>
            <person name="Thomas P.J."/>
            <person name="Mullikin J."/>
            <person name="Palmore T.N."/>
            <person name="Frank K.M."/>
            <person name="Segre J.A."/>
        </authorList>
    </citation>
    <scope>NUCLEOTIDE SEQUENCE [LARGE SCALE GENOMIC DNA]</scope>
    <source>
        <strain evidence="2 3">AAQJH</strain>
    </source>
</reference>
<dbReference type="AlphaFoldDB" id="A0A1Q2LEN6"/>
<protein>
    <recommendedName>
        <fullName evidence="1">HTH psq-type domain-containing protein</fullName>
    </recommendedName>
</protein>
<dbReference type="RefSeq" id="WP_077388011.1">
    <property type="nucleotide sequence ID" value="NZ_CP019645.1"/>
</dbReference>
<dbReference type="Gene3D" id="1.10.10.60">
    <property type="entry name" value="Homeodomain-like"/>
    <property type="match status" value="1"/>
</dbReference>